<keyword evidence="2" id="KW-0539">Nucleus</keyword>
<protein>
    <recommendedName>
        <fullName evidence="2">Proteasome subunit alpha type</fullName>
    </recommendedName>
</protein>
<evidence type="ECO:0000259" key="4">
    <source>
        <dbReference type="PROSITE" id="PS00388"/>
    </source>
</evidence>
<dbReference type="Pfam" id="PF00227">
    <property type="entry name" value="Proteasome"/>
    <property type="match status" value="1"/>
</dbReference>
<dbReference type="Gene3D" id="3.60.20.10">
    <property type="entry name" value="Glutamine Phosphoribosylpyrophosphate, subunit 1, domain 1"/>
    <property type="match status" value="1"/>
</dbReference>
<comment type="subcellular location">
    <subcellularLocation>
        <location evidence="2">Cytoplasm</location>
    </subcellularLocation>
    <subcellularLocation>
        <location evidence="2">Nucleus</location>
    </subcellularLocation>
</comment>
<sequence>MYKNQYDTDVTVWSPQGRLHQVEYAMKAVQLGSVCLGLRSEGHVVIAAVKKQTAELASYSRKLQKIEERVAIGVSGLTSDARSLAKFMRTECLNHRYVYGSCIQVIFSEGVGVSRREEIRAAWRWSTMRRGKPRKASIPPNRKRTLIPEARNKPQPRQCSSLNPNKPPPSSMPINILSQIPPPCPGGSPCERRGGQAPALHAVVRAAAVRRGPARRVVRLDGPASVPDGPER</sequence>
<dbReference type="AlphaFoldDB" id="A0A7S1UIB0"/>
<gene>
    <name evidence="5" type="ORF">PPAR1163_LOCUS27353</name>
</gene>
<name>A0A7S1UIB0_9STRA</name>
<organism evidence="5">
    <name type="scientific">Phaeomonas parva</name>
    <dbReference type="NCBI Taxonomy" id="124430"/>
    <lineage>
        <taxon>Eukaryota</taxon>
        <taxon>Sar</taxon>
        <taxon>Stramenopiles</taxon>
        <taxon>Ochrophyta</taxon>
        <taxon>Pinguiophyceae</taxon>
        <taxon>Pinguiochrysidales</taxon>
        <taxon>Pinguiochrysidaceae</taxon>
        <taxon>Phaeomonas</taxon>
    </lineage>
</organism>
<dbReference type="InterPro" id="IPR050115">
    <property type="entry name" value="Proteasome_alpha"/>
</dbReference>
<dbReference type="PROSITE" id="PS00388">
    <property type="entry name" value="PROTEASOME_ALPHA_1"/>
    <property type="match status" value="1"/>
</dbReference>
<feature type="domain" description="Proteasome alpha-type subunits" evidence="4">
    <location>
        <begin position="6"/>
        <end position="28"/>
    </location>
</feature>
<dbReference type="InterPro" id="IPR001353">
    <property type="entry name" value="Proteasome_sua/b"/>
</dbReference>
<evidence type="ECO:0000313" key="5">
    <source>
        <dbReference type="EMBL" id="CAD9268916.1"/>
    </source>
</evidence>
<reference evidence="5" key="1">
    <citation type="submission" date="2021-01" db="EMBL/GenBank/DDBJ databases">
        <authorList>
            <person name="Corre E."/>
            <person name="Pelletier E."/>
            <person name="Niang G."/>
            <person name="Scheremetjew M."/>
            <person name="Finn R."/>
            <person name="Kale V."/>
            <person name="Holt S."/>
            <person name="Cochrane G."/>
            <person name="Meng A."/>
            <person name="Brown T."/>
            <person name="Cohen L."/>
        </authorList>
    </citation>
    <scope>NUCLEOTIDE SEQUENCE</scope>
    <source>
        <strain evidence="5">CCMP2877</strain>
    </source>
</reference>
<dbReference type="GO" id="GO:0005737">
    <property type="term" value="C:cytoplasm"/>
    <property type="evidence" value="ECO:0007669"/>
    <property type="project" value="UniProtKB-SubCell"/>
</dbReference>
<dbReference type="PANTHER" id="PTHR11599">
    <property type="entry name" value="PROTEASOME SUBUNIT ALPHA/BETA"/>
    <property type="match status" value="1"/>
</dbReference>
<keyword evidence="1 2" id="KW-0647">Proteasome</keyword>
<dbReference type="GO" id="GO:0006511">
    <property type="term" value="P:ubiquitin-dependent protein catabolic process"/>
    <property type="evidence" value="ECO:0007669"/>
    <property type="project" value="InterPro"/>
</dbReference>
<feature type="region of interest" description="Disordered" evidence="3">
    <location>
        <begin position="130"/>
        <end position="173"/>
    </location>
</feature>
<dbReference type="InterPro" id="IPR029055">
    <property type="entry name" value="Ntn_hydrolases_N"/>
</dbReference>
<dbReference type="EMBL" id="HBGJ01043444">
    <property type="protein sequence ID" value="CAD9268916.1"/>
    <property type="molecule type" value="Transcribed_RNA"/>
</dbReference>
<evidence type="ECO:0000256" key="2">
    <source>
        <dbReference type="RuleBase" id="RU000551"/>
    </source>
</evidence>
<dbReference type="Pfam" id="PF10584">
    <property type="entry name" value="Proteasome_A_N"/>
    <property type="match status" value="1"/>
</dbReference>
<evidence type="ECO:0000256" key="1">
    <source>
        <dbReference type="ARBA" id="ARBA00022942"/>
    </source>
</evidence>
<keyword evidence="2" id="KW-0963">Cytoplasm</keyword>
<dbReference type="SMART" id="SM00948">
    <property type="entry name" value="Proteasome_A_N"/>
    <property type="match status" value="1"/>
</dbReference>
<evidence type="ECO:0000256" key="3">
    <source>
        <dbReference type="SAM" id="MobiDB-lite"/>
    </source>
</evidence>
<dbReference type="GO" id="GO:0019773">
    <property type="term" value="C:proteasome core complex, alpha-subunit complex"/>
    <property type="evidence" value="ECO:0007669"/>
    <property type="project" value="InterPro"/>
</dbReference>
<accession>A0A7S1UIB0</accession>
<feature type="compositionally biased region" description="Basic residues" evidence="3">
    <location>
        <begin position="130"/>
        <end position="145"/>
    </location>
</feature>
<comment type="similarity">
    <text evidence="2">Belongs to the peptidase T1A family.</text>
</comment>
<proteinExistence type="inferred from homology"/>
<dbReference type="GO" id="GO:0005634">
    <property type="term" value="C:nucleus"/>
    <property type="evidence" value="ECO:0007669"/>
    <property type="project" value="UniProtKB-SubCell"/>
</dbReference>
<dbReference type="InterPro" id="IPR000426">
    <property type="entry name" value="Proteasome_asu_N"/>
</dbReference>
<comment type="subunit">
    <text evidence="2">The 26S proteasome consists of a 20S proteasome core and two 19S regulatory subunits.</text>
</comment>
<dbReference type="SUPFAM" id="SSF56235">
    <property type="entry name" value="N-terminal nucleophile aminohydrolases (Ntn hydrolases)"/>
    <property type="match status" value="1"/>
</dbReference>